<comment type="similarity">
    <text evidence="6">Belongs to the TVP38/TMEM64 family.</text>
</comment>
<comment type="caution">
    <text evidence="8">The sequence shown here is derived from an EMBL/GenBank/DDBJ whole genome shotgun (WGS) entry which is preliminary data.</text>
</comment>
<evidence type="ECO:0000313" key="8">
    <source>
        <dbReference type="EMBL" id="TWT53316.1"/>
    </source>
</evidence>
<keyword evidence="2 6" id="KW-1003">Cell membrane</keyword>
<name>A0A5C5WR72_9BACT</name>
<protein>
    <recommendedName>
        <fullName evidence="6">TVP38/TMEM64 family membrane protein</fullName>
    </recommendedName>
</protein>
<dbReference type="PANTHER" id="PTHR12677">
    <property type="entry name" value="GOLGI APPARATUS MEMBRANE PROTEIN TVP38-RELATED"/>
    <property type="match status" value="1"/>
</dbReference>
<keyword evidence="3 6" id="KW-0812">Transmembrane</keyword>
<dbReference type="AlphaFoldDB" id="A0A5C5WR72"/>
<evidence type="ECO:0000256" key="4">
    <source>
        <dbReference type="ARBA" id="ARBA00022989"/>
    </source>
</evidence>
<evidence type="ECO:0000256" key="2">
    <source>
        <dbReference type="ARBA" id="ARBA00022475"/>
    </source>
</evidence>
<dbReference type="InterPro" id="IPR015414">
    <property type="entry name" value="TMEM64"/>
</dbReference>
<comment type="subcellular location">
    <subcellularLocation>
        <location evidence="1 6">Cell membrane</location>
        <topology evidence="1 6">Multi-pass membrane protein</topology>
    </subcellularLocation>
</comment>
<evidence type="ECO:0000256" key="5">
    <source>
        <dbReference type="ARBA" id="ARBA00023136"/>
    </source>
</evidence>
<evidence type="ECO:0000313" key="9">
    <source>
        <dbReference type="Proteomes" id="UP000316598"/>
    </source>
</evidence>
<feature type="domain" description="VTT" evidence="7">
    <location>
        <begin position="60"/>
        <end position="181"/>
    </location>
</feature>
<dbReference type="GO" id="GO:0005886">
    <property type="term" value="C:plasma membrane"/>
    <property type="evidence" value="ECO:0007669"/>
    <property type="project" value="UniProtKB-SubCell"/>
</dbReference>
<feature type="transmembrane region" description="Helical" evidence="6">
    <location>
        <begin position="72"/>
        <end position="96"/>
    </location>
</feature>
<dbReference type="EMBL" id="SJPI01000001">
    <property type="protein sequence ID" value="TWT53316.1"/>
    <property type="molecule type" value="Genomic_DNA"/>
</dbReference>
<dbReference type="Proteomes" id="UP000316598">
    <property type="component" value="Unassembled WGS sequence"/>
</dbReference>
<feature type="transmembrane region" description="Helical" evidence="6">
    <location>
        <begin position="197"/>
        <end position="214"/>
    </location>
</feature>
<dbReference type="Pfam" id="PF09335">
    <property type="entry name" value="VTT_dom"/>
    <property type="match status" value="1"/>
</dbReference>
<dbReference type="InterPro" id="IPR032816">
    <property type="entry name" value="VTT_dom"/>
</dbReference>
<evidence type="ECO:0000256" key="6">
    <source>
        <dbReference type="RuleBase" id="RU366058"/>
    </source>
</evidence>
<keyword evidence="5 6" id="KW-0472">Membrane</keyword>
<accession>A0A5C5WR72</accession>
<feature type="transmembrane region" description="Helical" evidence="6">
    <location>
        <begin position="160"/>
        <end position="177"/>
    </location>
</feature>
<evidence type="ECO:0000259" key="7">
    <source>
        <dbReference type="Pfam" id="PF09335"/>
    </source>
</evidence>
<reference evidence="8 9" key="1">
    <citation type="submission" date="2019-02" db="EMBL/GenBank/DDBJ databases">
        <title>Deep-cultivation of Planctomycetes and their phenomic and genomic characterization uncovers novel biology.</title>
        <authorList>
            <person name="Wiegand S."/>
            <person name="Jogler M."/>
            <person name="Boedeker C."/>
            <person name="Pinto D."/>
            <person name="Vollmers J."/>
            <person name="Rivas-Marin E."/>
            <person name="Kohn T."/>
            <person name="Peeters S.H."/>
            <person name="Heuer A."/>
            <person name="Rast P."/>
            <person name="Oberbeckmann S."/>
            <person name="Bunk B."/>
            <person name="Jeske O."/>
            <person name="Meyerdierks A."/>
            <person name="Storesund J.E."/>
            <person name="Kallscheuer N."/>
            <person name="Luecker S."/>
            <person name="Lage O.M."/>
            <person name="Pohl T."/>
            <person name="Merkel B.J."/>
            <person name="Hornburger P."/>
            <person name="Mueller R.-W."/>
            <person name="Bruemmer F."/>
            <person name="Labrenz M."/>
            <person name="Spormann A.M."/>
            <person name="Op Den Camp H."/>
            <person name="Overmann J."/>
            <person name="Amann R."/>
            <person name="Jetten M.S.M."/>
            <person name="Mascher T."/>
            <person name="Medema M.H."/>
            <person name="Devos D.P."/>
            <person name="Kaster A.-K."/>
            <person name="Ovreas L."/>
            <person name="Rohde M."/>
            <person name="Galperin M.Y."/>
            <person name="Jogler C."/>
        </authorList>
    </citation>
    <scope>NUCLEOTIDE SEQUENCE [LARGE SCALE GENOMIC DNA]</scope>
    <source>
        <strain evidence="8 9">Pla22</strain>
    </source>
</reference>
<evidence type="ECO:0000256" key="3">
    <source>
        <dbReference type="ARBA" id="ARBA00022692"/>
    </source>
</evidence>
<dbReference type="PANTHER" id="PTHR12677:SF59">
    <property type="entry name" value="GOLGI APPARATUS MEMBRANE PROTEIN TVP38-RELATED"/>
    <property type="match status" value="1"/>
</dbReference>
<sequence>MRSRSQVYRYIPPLMMVAIGTTLLCRGFELRNIHDWVDSFGATAPIVFVAVGVILMSLFVPKTVMSITAGAMFGTGWGSGLMLVTALLAAALNYMIGRLWVSGSSATDENQSKSVPAGDIISTMRQMAADANFAGHLLLRLSPVPTMIISYTMGACHAKIVPYIVAAAVAMIPQILWVHSGTASHLIGDADASPEKWTSIALAVVGGLLVSVLIPREVLRRLRDSRTIEGAAT</sequence>
<feature type="transmembrane region" description="Helical" evidence="6">
    <location>
        <begin position="133"/>
        <end position="153"/>
    </location>
</feature>
<proteinExistence type="inferred from homology"/>
<evidence type="ECO:0000256" key="1">
    <source>
        <dbReference type="ARBA" id="ARBA00004651"/>
    </source>
</evidence>
<keyword evidence="9" id="KW-1185">Reference proteome</keyword>
<feature type="transmembrane region" description="Helical" evidence="6">
    <location>
        <begin position="7"/>
        <end position="28"/>
    </location>
</feature>
<keyword evidence="4 6" id="KW-1133">Transmembrane helix</keyword>
<organism evidence="8 9">
    <name type="scientific">Rubripirellula amarantea</name>
    <dbReference type="NCBI Taxonomy" id="2527999"/>
    <lineage>
        <taxon>Bacteria</taxon>
        <taxon>Pseudomonadati</taxon>
        <taxon>Planctomycetota</taxon>
        <taxon>Planctomycetia</taxon>
        <taxon>Pirellulales</taxon>
        <taxon>Pirellulaceae</taxon>
        <taxon>Rubripirellula</taxon>
    </lineage>
</organism>
<feature type="transmembrane region" description="Helical" evidence="6">
    <location>
        <begin position="40"/>
        <end position="60"/>
    </location>
</feature>
<gene>
    <name evidence="8" type="ORF">Pla22_09450</name>
</gene>